<evidence type="ECO:0000313" key="4">
    <source>
        <dbReference type="Proteomes" id="UP000000238"/>
    </source>
</evidence>
<evidence type="ECO:0000313" key="3">
    <source>
        <dbReference type="EMBL" id="ABC31724.1"/>
    </source>
</evidence>
<dbReference type="GO" id="GO:0004520">
    <property type="term" value="F:DNA endonuclease activity"/>
    <property type="evidence" value="ECO:0007669"/>
    <property type="project" value="TreeGrafter"/>
</dbReference>
<name>Q2SCA0_HAHCH</name>
<proteinExistence type="predicted"/>
<accession>Q2SCA0</accession>
<dbReference type="Gene3D" id="3.30.1370.110">
    <property type="match status" value="1"/>
</dbReference>
<dbReference type="EMBL" id="CP000155">
    <property type="protein sequence ID" value="ABC31724.1"/>
    <property type="molecule type" value="Genomic_DNA"/>
</dbReference>
<dbReference type="eggNOG" id="COG2840">
    <property type="taxonomic scope" value="Bacteria"/>
</dbReference>
<dbReference type="PANTHER" id="PTHR35562">
    <property type="entry name" value="DNA ENDONUCLEASE SMRA-RELATED"/>
    <property type="match status" value="1"/>
</dbReference>
<dbReference type="Proteomes" id="UP000000238">
    <property type="component" value="Chromosome"/>
</dbReference>
<feature type="domain" description="Smr" evidence="2">
    <location>
        <begin position="96"/>
        <end position="177"/>
    </location>
</feature>
<dbReference type="Pfam" id="PF01713">
    <property type="entry name" value="Smr"/>
    <property type="match status" value="1"/>
</dbReference>
<dbReference type="RefSeq" id="WP_011398789.1">
    <property type="nucleotide sequence ID" value="NC_007645.1"/>
</dbReference>
<evidence type="ECO:0000256" key="1">
    <source>
        <dbReference type="SAM" id="MobiDB-lite"/>
    </source>
</evidence>
<dbReference type="NCBIfam" id="NF033154">
    <property type="entry name" value="endonuc_SmrA"/>
    <property type="match status" value="1"/>
</dbReference>
<dbReference type="PANTHER" id="PTHR35562:SF2">
    <property type="entry name" value="DNA ENDONUCLEASE SMRA-RELATED"/>
    <property type="match status" value="1"/>
</dbReference>
<dbReference type="STRING" id="349521.HCH_05041"/>
<dbReference type="SUPFAM" id="SSF160443">
    <property type="entry name" value="SMR domain-like"/>
    <property type="match status" value="1"/>
</dbReference>
<protein>
    <submittedName>
        <fullName evidence="3">Uncharacterized protein conserved in bacteria</fullName>
    </submittedName>
</protein>
<dbReference type="InterPro" id="IPR047688">
    <property type="entry name" value="Endonuc_SmrA"/>
</dbReference>
<keyword evidence="4" id="KW-1185">Reference proteome</keyword>
<dbReference type="PROSITE" id="PS50828">
    <property type="entry name" value="SMR"/>
    <property type="match status" value="1"/>
</dbReference>
<reference evidence="3 4" key="1">
    <citation type="journal article" date="2005" name="Nucleic Acids Res.">
        <title>Genomic blueprint of Hahella chejuensis, a marine microbe producing an algicidal agent.</title>
        <authorList>
            <person name="Jeong H."/>
            <person name="Yim J.H."/>
            <person name="Lee C."/>
            <person name="Choi S.-H."/>
            <person name="Park Y.K."/>
            <person name="Yoon S.H."/>
            <person name="Hur C.-G."/>
            <person name="Kang H.-Y."/>
            <person name="Kim D."/>
            <person name="Lee H.H."/>
            <person name="Park K.H."/>
            <person name="Park S.-H."/>
            <person name="Park H.-S."/>
            <person name="Lee H.K."/>
            <person name="Oh T.K."/>
            <person name="Kim J.F."/>
        </authorList>
    </citation>
    <scope>NUCLEOTIDE SEQUENCE [LARGE SCALE GENOMIC DNA]</scope>
    <source>
        <strain evidence="3 4">KCTC 2396</strain>
    </source>
</reference>
<dbReference type="KEGG" id="hch:HCH_05041"/>
<organism evidence="3 4">
    <name type="scientific">Hahella chejuensis (strain KCTC 2396)</name>
    <dbReference type="NCBI Taxonomy" id="349521"/>
    <lineage>
        <taxon>Bacteria</taxon>
        <taxon>Pseudomonadati</taxon>
        <taxon>Pseudomonadota</taxon>
        <taxon>Gammaproteobacteria</taxon>
        <taxon>Oceanospirillales</taxon>
        <taxon>Hahellaceae</taxon>
        <taxon>Hahella</taxon>
    </lineage>
</organism>
<evidence type="ECO:0000259" key="2">
    <source>
        <dbReference type="PROSITE" id="PS50828"/>
    </source>
</evidence>
<dbReference type="AlphaFoldDB" id="Q2SCA0"/>
<feature type="compositionally biased region" description="Acidic residues" evidence="1">
    <location>
        <begin position="1"/>
        <end position="10"/>
    </location>
</feature>
<dbReference type="InterPro" id="IPR002625">
    <property type="entry name" value="Smr_dom"/>
</dbReference>
<feature type="region of interest" description="Disordered" evidence="1">
    <location>
        <begin position="1"/>
        <end position="39"/>
    </location>
</feature>
<dbReference type="OrthoDB" id="9808881at2"/>
<gene>
    <name evidence="3" type="ordered locus">HCH_05041</name>
</gene>
<sequence>MQEDKDDLFAEEMSGVKPLPRHNQADVKKAKEDTPGQEARRKAAVRHKLLDLNFLSSDDHVEILKSNDLLEYKKDGVQHGVYKKLRLGQYQIEARLDLHRKTVEEARVEVFQFVRDCLRYDLRTVIILHGKGDRNQNQEAVIKSYVNRWLREFDEVLAFHSAQKQHGGSGAVYVLLRKSDREKQNNRERFGSR</sequence>
<feature type="compositionally biased region" description="Basic and acidic residues" evidence="1">
    <location>
        <begin position="23"/>
        <end position="39"/>
    </location>
</feature>
<dbReference type="SMART" id="SM00463">
    <property type="entry name" value="SMR"/>
    <property type="match status" value="1"/>
</dbReference>
<dbReference type="HOGENOM" id="CLU_055978_1_2_6"/>
<dbReference type="InterPro" id="IPR036063">
    <property type="entry name" value="Smr_dom_sf"/>
</dbReference>